<feature type="transmembrane region" description="Helical" evidence="5">
    <location>
        <begin position="215"/>
        <end position="234"/>
    </location>
</feature>
<dbReference type="GO" id="GO:0016765">
    <property type="term" value="F:transferase activity, transferring alkyl or aryl (other than methyl) groups"/>
    <property type="evidence" value="ECO:0007669"/>
    <property type="project" value="InterPro"/>
</dbReference>
<evidence type="ECO:0000256" key="2">
    <source>
        <dbReference type="ARBA" id="ARBA00022692"/>
    </source>
</evidence>
<keyword evidence="3 5" id="KW-1133">Transmembrane helix</keyword>
<dbReference type="Gene3D" id="1.10.357.140">
    <property type="entry name" value="UbiA prenyltransferase"/>
    <property type="match status" value="1"/>
</dbReference>
<dbReference type="AlphaFoldDB" id="A0A0A0JJR4"/>
<dbReference type="eggNOG" id="COG0382">
    <property type="taxonomic scope" value="Bacteria"/>
</dbReference>
<protein>
    <submittedName>
        <fullName evidence="6">Membrane protein</fullName>
    </submittedName>
</protein>
<accession>A0A0A0JJR4</accession>
<name>A0A0A0JJR4_9MICO</name>
<dbReference type="Proteomes" id="UP000030013">
    <property type="component" value="Unassembled WGS sequence"/>
</dbReference>
<proteinExistence type="predicted"/>
<dbReference type="Pfam" id="PF01040">
    <property type="entry name" value="UbiA"/>
    <property type="match status" value="1"/>
</dbReference>
<evidence type="ECO:0000256" key="3">
    <source>
        <dbReference type="ARBA" id="ARBA00022989"/>
    </source>
</evidence>
<reference evidence="6 7" key="1">
    <citation type="submission" date="2013-08" db="EMBL/GenBank/DDBJ databases">
        <title>The genome sequence of Knoellia aerolata.</title>
        <authorList>
            <person name="Zhu W."/>
            <person name="Wang G."/>
        </authorList>
    </citation>
    <scope>NUCLEOTIDE SEQUENCE [LARGE SCALE GENOMIC DNA]</scope>
    <source>
        <strain evidence="6 7">DSM 18566</strain>
    </source>
</reference>
<evidence type="ECO:0000256" key="1">
    <source>
        <dbReference type="ARBA" id="ARBA00004141"/>
    </source>
</evidence>
<dbReference type="STRING" id="1385519.N801_00950"/>
<dbReference type="InterPro" id="IPR044878">
    <property type="entry name" value="UbiA_sf"/>
</dbReference>
<feature type="transmembrane region" description="Helical" evidence="5">
    <location>
        <begin position="189"/>
        <end position="209"/>
    </location>
</feature>
<keyword evidence="7" id="KW-1185">Reference proteome</keyword>
<keyword evidence="4 5" id="KW-0472">Membrane</keyword>
<dbReference type="OrthoDB" id="3212588at2"/>
<evidence type="ECO:0000313" key="7">
    <source>
        <dbReference type="Proteomes" id="UP000030013"/>
    </source>
</evidence>
<dbReference type="EMBL" id="AVPL01000102">
    <property type="protein sequence ID" value="KGN37338.1"/>
    <property type="molecule type" value="Genomic_DNA"/>
</dbReference>
<feature type="transmembrane region" description="Helical" evidence="5">
    <location>
        <begin position="150"/>
        <end position="169"/>
    </location>
</feature>
<feature type="transmembrane region" description="Helical" evidence="5">
    <location>
        <begin position="241"/>
        <end position="257"/>
    </location>
</feature>
<dbReference type="InterPro" id="IPR000537">
    <property type="entry name" value="UbiA_prenyltransferase"/>
</dbReference>
<keyword evidence="2 5" id="KW-0812">Transmembrane</keyword>
<comment type="subcellular location">
    <subcellularLocation>
        <location evidence="1">Membrane</location>
        <topology evidence="1">Multi-pass membrane protein</topology>
    </subcellularLocation>
</comment>
<sequence>MALLRAAHAGPALAVTVLALLLAVAADLDPARAALVTAAVFAGQLTVGWSNDLRDRVRDAAVDRPDKPLATGELSVPLVRAACALAVALAVVLSLACGLLAGGVHLTCVASAWTYNLWLKSTPFSWLPYAVSFGLLPVFVHLAGGSTAPAEVAVGAALLGVGAHLLNVVPDLGEDAVTGVRGLPHRLGARRSTVLAVGLLVAATVALLATGSTDVVPAVAGAVLVAGLAGLALVGTGRAPFWSAVGIALVDVAILVVR</sequence>
<evidence type="ECO:0000313" key="6">
    <source>
        <dbReference type="EMBL" id="KGN37338.1"/>
    </source>
</evidence>
<feature type="transmembrane region" description="Helical" evidence="5">
    <location>
        <begin position="126"/>
        <end position="144"/>
    </location>
</feature>
<organism evidence="6 7">
    <name type="scientific">Knoellia aerolata DSM 18566</name>
    <dbReference type="NCBI Taxonomy" id="1385519"/>
    <lineage>
        <taxon>Bacteria</taxon>
        <taxon>Bacillati</taxon>
        <taxon>Actinomycetota</taxon>
        <taxon>Actinomycetes</taxon>
        <taxon>Micrococcales</taxon>
        <taxon>Intrasporangiaceae</taxon>
        <taxon>Knoellia</taxon>
    </lineage>
</organism>
<dbReference type="GO" id="GO:0016020">
    <property type="term" value="C:membrane"/>
    <property type="evidence" value="ECO:0007669"/>
    <property type="project" value="UniProtKB-SubCell"/>
</dbReference>
<evidence type="ECO:0000256" key="5">
    <source>
        <dbReference type="SAM" id="Phobius"/>
    </source>
</evidence>
<comment type="caution">
    <text evidence="6">The sequence shown here is derived from an EMBL/GenBank/DDBJ whole genome shotgun (WGS) entry which is preliminary data.</text>
</comment>
<gene>
    <name evidence="6" type="ORF">N801_00950</name>
</gene>
<evidence type="ECO:0000256" key="4">
    <source>
        <dbReference type="ARBA" id="ARBA00023136"/>
    </source>
</evidence>
<feature type="transmembrane region" description="Helical" evidence="5">
    <location>
        <begin position="84"/>
        <end position="114"/>
    </location>
</feature>